<evidence type="ECO:0000313" key="2">
    <source>
        <dbReference type="EMBL" id="MFC7422031.1"/>
    </source>
</evidence>
<sequence>MIEEFMTAFLSEMLDWEDWFDNIRKSESYKNNVSNQSSSKAEAKEKAKVIIDKYLSIKAISKNGEAFLAVLPTARPRYFSQEIITIEEEGKKIKVITRNTKSPKARIMYVLLKGESGLKINEIYSSYADQEWDKKSSL</sequence>
<gene>
    <name evidence="2" type="ORF">ACFQNF_19415</name>
</gene>
<reference evidence="3" key="1">
    <citation type="journal article" date="2019" name="Int. J. Syst. Evol. Microbiol.">
        <title>The Global Catalogue of Microorganisms (GCM) 10K type strain sequencing project: providing services to taxonomists for standard genome sequencing and annotation.</title>
        <authorList>
            <consortium name="The Broad Institute Genomics Platform"/>
            <consortium name="The Broad Institute Genome Sequencing Center for Infectious Disease"/>
            <person name="Wu L."/>
            <person name="Ma J."/>
        </authorList>
    </citation>
    <scope>NUCLEOTIDE SEQUENCE [LARGE SCALE GENOMIC DNA]</scope>
    <source>
        <strain evidence="3">CCUG 62945</strain>
    </source>
</reference>
<dbReference type="Pfam" id="PF15655">
    <property type="entry name" value="Imm-NTF2"/>
    <property type="match status" value="1"/>
</dbReference>
<organism evidence="2 3">
    <name type="scientific">Iodobacter arcticus</name>
    <dbReference type="NCBI Taxonomy" id="590593"/>
    <lineage>
        <taxon>Bacteria</taxon>
        <taxon>Pseudomonadati</taxon>
        <taxon>Pseudomonadota</taxon>
        <taxon>Betaproteobacteria</taxon>
        <taxon>Neisseriales</taxon>
        <taxon>Chitinibacteraceae</taxon>
        <taxon>Iodobacter</taxon>
    </lineage>
</organism>
<dbReference type="InterPro" id="IPR028049">
    <property type="entry name" value="Imm-NTF2"/>
</dbReference>
<proteinExistence type="predicted"/>
<dbReference type="Proteomes" id="UP001596473">
    <property type="component" value="Unassembled WGS sequence"/>
</dbReference>
<evidence type="ECO:0000313" key="3">
    <source>
        <dbReference type="Proteomes" id="UP001596473"/>
    </source>
</evidence>
<protein>
    <submittedName>
        <fullName evidence="2">NTF2 fold immunity protein</fullName>
    </submittedName>
</protein>
<evidence type="ECO:0000259" key="1">
    <source>
        <dbReference type="Pfam" id="PF15655"/>
    </source>
</evidence>
<accession>A0ABW2R2J9</accession>
<dbReference type="EMBL" id="JBHTBQ010000044">
    <property type="protein sequence ID" value="MFC7422031.1"/>
    <property type="molecule type" value="Genomic_DNA"/>
</dbReference>
<keyword evidence="3" id="KW-1185">Reference proteome</keyword>
<feature type="domain" description="NTF2 fold immunity protein" evidence="1">
    <location>
        <begin position="3"/>
        <end position="135"/>
    </location>
</feature>
<name>A0ABW2R2J9_9NEIS</name>
<comment type="caution">
    <text evidence="2">The sequence shown here is derived from an EMBL/GenBank/DDBJ whole genome shotgun (WGS) entry which is preliminary data.</text>
</comment>
<dbReference type="RefSeq" id="WP_380189782.1">
    <property type="nucleotide sequence ID" value="NZ_JBHTBQ010000044.1"/>
</dbReference>